<dbReference type="Gramene" id="A09p71780.2_BraZ1">
    <property type="protein sequence ID" value="A09p71780.2_BraZ1.CDS.1"/>
    <property type="gene ID" value="A09g71780.2_BraZ1"/>
</dbReference>
<feature type="region of interest" description="Disordered" evidence="1">
    <location>
        <begin position="1"/>
        <end position="50"/>
    </location>
</feature>
<feature type="compositionally biased region" description="Basic and acidic residues" evidence="1">
    <location>
        <begin position="1"/>
        <end position="41"/>
    </location>
</feature>
<name>A0A8D9D0A2_BRACM</name>
<proteinExistence type="predicted"/>
<dbReference type="AlphaFoldDB" id="A0A8D9D0A2"/>
<dbReference type="Proteomes" id="UP000694005">
    <property type="component" value="Chromosome A09"/>
</dbReference>
<gene>
    <name evidence="2" type="ORF">BRAPAZ1V2_A09P71780.2</name>
</gene>
<evidence type="ECO:0000313" key="3">
    <source>
        <dbReference type="Proteomes" id="UP000694005"/>
    </source>
</evidence>
<accession>A0A8D9D0A2</accession>
<reference evidence="2 3" key="1">
    <citation type="submission" date="2021-07" db="EMBL/GenBank/DDBJ databases">
        <authorList>
            <consortium name="Genoscope - CEA"/>
            <person name="William W."/>
        </authorList>
    </citation>
    <scope>NUCLEOTIDE SEQUENCE [LARGE SCALE GENOMIC DNA]</scope>
</reference>
<dbReference type="EMBL" id="LS974625">
    <property type="protein sequence ID" value="CAG7866711.1"/>
    <property type="molecule type" value="Genomic_DNA"/>
</dbReference>
<protein>
    <submittedName>
        <fullName evidence="2">Uncharacterized protein</fullName>
    </submittedName>
</protein>
<organism evidence="2 3">
    <name type="scientific">Brassica campestris</name>
    <name type="common">Field mustard</name>
    <dbReference type="NCBI Taxonomy" id="3711"/>
    <lineage>
        <taxon>Eukaryota</taxon>
        <taxon>Viridiplantae</taxon>
        <taxon>Streptophyta</taxon>
        <taxon>Embryophyta</taxon>
        <taxon>Tracheophyta</taxon>
        <taxon>Spermatophyta</taxon>
        <taxon>Magnoliopsida</taxon>
        <taxon>eudicotyledons</taxon>
        <taxon>Gunneridae</taxon>
        <taxon>Pentapetalae</taxon>
        <taxon>rosids</taxon>
        <taxon>malvids</taxon>
        <taxon>Brassicales</taxon>
        <taxon>Brassicaceae</taxon>
        <taxon>Brassiceae</taxon>
        <taxon>Brassica</taxon>
    </lineage>
</organism>
<evidence type="ECO:0000256" key="1">
    <source>
        <dbReference type="SAM" id="MobiDB-lite"/>
    </source>
</evidence>
<sequence length="50" mass="5768">MAQQWPKRETRHTCHAEQRRVENLNSEARHASEGESRRRLDGVSPDLAGN</sequence>
<evidence type="ECO:0000313" key="2">
    <source>
        <dbReference type="EMBL" id="CAG7866711.1"/>
    </source>
</evidence>